<organism evidence="1 2">
    <name type="scientific">Taklimakanibacter albus</name>
    <dbReference type="NCBI Taxonomy" id="2800327"/>
    <lineage>
        <taxon>Bacteria</taxon>
        <taxon>Pseudomonadati</taxon>
        <taxon>Pseudomonadota</taxon>
        <taxon>Alphaproteobacteria</taxon>
        <taxon>Hyphomicrobiales</taxon>
        <taxon>Aestuariivirgaceae</taxon>
        <taxon>Taklimakanibacter</taxon>
    </lineage>
</organism>
<keyword evidence="2" id="KW-1185">Reference proteome</keyword>
<dbReference type="EMBL" id="JAENHL010000007">
    <property type="protein sequence ID" value="MBK1867347.1"/>
    <property type="molecule type" value="Genomic_DNA"/>
</dbReference>
<name>A0ACC5R457_9HYPH</name>
<comment type="caution">
    <text evidence="1">The sequence shown here is derived from an EMBL/GenBank/DDBJ whole genome shotgun (WGS) entry which is preliminary data.</text>
</comment>
<protein>
    <submittedName>
        <fullName evidence="1">Uncharacterized protein</fullName>
    </submittedName>
</protein>
<proteinExistence type="predicted"/>
<dbReference type="Proteomes" id="UP000616151">
    <property type="component" value="Unassembled WGS sequence"/>
</dbReference>
<evidence type="ECO:0000313" key="2">
    <source>
        <dbReference type="Proteomes" id="UP000616151"/>
    </source>
</evidence>
<evidence type="ECO:0000313" key="1">
    <source>
        <dbReference type="EMBL" id="MBK1867347.1"/>
    </source>
</evidence>
<reference evidence="1" key="1">
    <citation type="submission" date="2021-01" db="EMBL/GenBank/DDBJ databases">
        <authorList>
            <person name="Sun Q."/>
        </authorList>
    </citation>
    <scope>NUCLEOTIDE SEQUENCE</scope>
    <source>
        <strain evidence="1">YIM B02566</strain>
    </source>
</reference>
<accession>A0ACC5R457</accession>
<gene>
    <name evidence="1" type="ORF">JHL16_13405</name>
</gene>
<sequence length="197" mass="22126">MRNIVLISIFTFLMLVPARAEDDNSESRSHVNEDEALKWCFSRFPSAEPAEVSSRSISELAPFKLEDTIAPPGLITKTETVGRLPGYIRKYKGVWIWPAITEPPAFAIFVERLTAEEMTIAFVSRATEENKDYRDGLRKNSRQKLTWNGTAFSAGPDGELESTTTIYISAFSDALLLIRANKREGGPPMCFISSKHY</sequence>